<evidence type="ECO:0000256" key="2">
    <source>
        <dbReference type="ARBA" id="ARBA00022490"/>
    </source>
</evidence>
<dbReference type="InterPro" id="IPR036390">
    <property type="entry name" value="WH_DNA-bd_sf"/>
</dbReference>
<keyword evidence="7" id="KW-1185">Reference proteome</keyword>
<proteinExistence type="inferred from homology"/>
<dbReference type="GeneID" id="100373681"/>
<dbReference type="RefSeq" id="XP_002738609.1">
    <property type="nucleotide sequence ID" value="XM_002738563.2"/>
</dbReference>
<evidence type="ECO:0000256" key="5">
    <source>
        <dbReference type="HAMAP-Rule" id="MF_03012"/>
    </source>
</evidence>
<comment type="subunit">
    <text evidence="5">Component of the eukaryotic translation initiation factor 3 (eIF-3) complex.</text>
</comment>
<keyword evidence="3 5" id="KW-0396">Initiation factor</keyword>
<accession>A0ABM0GW31</accession>
<dbReference type="Pfam" id="PF18005">
    <property type="entry name" value="eIF3m_C_helix"/>
    <property type="match status" value="1"/>
</dbReference>
<evidence type="ECO:0000313" key="8">
    <source>
        <dbReference type="RefSeq" id="XP_002738609.1"/>
    </source>
</evidence>
<dbReference type="SUPFAM" id="SSF46785">
    <property type="entry name" value="Winged helix' DNA-binding domain"/>
    <property type="match status" value="1"/>
</dbReference>
<keyword evidence="4 5" id="KW-0648">Protein biosynthesis</keyword>
<dbReference type="InterPro" id="IPR045237">
    <property type="entry name" value="COPS7/eIF3m"/>
</dbReference>
<dbReference type="HAMAP" id="MF_03012">
    <property type="entry name" value="eIF3m"/>
    <property type="match status" value="1"/>
</dbReference>
<dbReference type="SMART" id="SM00088">
    <property type="entry name" value="PINT"/>
    <property type="match status" value="1"/>
</dbReference>
<evidence type="ECO:0000256" key="3">
    <source>
        <dbReference type="ARBA" id="ARBA00022540"/>
    </source>
</evidence>
<evidence type="ECO:0000313" key="7">
    <source>
        <dbReference type="Proteomes" id="UP000694865"/>
    </source>
</evidence>
<organism evidence="7 8">
    <name type="scientific">Saccoglossus kowalevskii</name>
    <name type="common">Acorn worm</name>
    <dbReference type="NCBI Taxonomy" id="10224"/>
    <lineage>
        <taxon>Eukaryota</taxon>
        <taxon>Metazoa</taxon>
        <taxon>Hemichordata</taxon>
        <taxon>Enteropneusta</taxon>
        <taxon>Harrimaniidae</taxon>
        <taxon>Saccoglossus</taxon>
    </lineage>
</organism>
<evidence type="ECO:0000259" key="6">
    <source>
        <dbReference type="PROSITE" id="PS50250"/>
    </source>
</evidence>
<sequence length="364" mass="41631">ASELRGYLKSLGAEISEETSGVGIWQDISHVLEAADVIWKNVSDESDIESIFNSILSLLLYVPAEKQDDLVITMCEKIIKAHEGNEQGACRIQILSNLFYGLDEANPLRYNVYCSMLRLGGQTDNLNIVVTDMDTLGEWIDKWKLSVEQHQNLLRLLHDAFLETRQSEDATKVMVELLSTYTEDNASQAKADAHKCIVTSLRDPKCYLMDNLLMLKPVKFLEGELIHELLSIFVSGKLSTYINFYDNNTDFIESMGLSHEANLHKMRILTFMGMATEKKEVTFDTIEQELRLPAEEVEGFVIDAVRTKMIQTKIDQMQKKVVIRSATHRTFGRAQWQQLRDRLEAWRFNLCQVRESLDSITPTP</sequence>
<comment type="similarity">
    <text evidence="5">Belongs to the eIF-3 subunit M family.</text>
</comment>
<dbReference type="PROSITE" id="PS50250">
    <property type="entry name" value="PCI"/>
    <property type="match status" value="1"/>
</dbReference>
<dbReference type="Proteomes" id="UP000694865">
    <property type="component" value="Unplaced"/>
</dbReference>
<reference evidence="8" key="1">
    <citation type="submission" date="2025-08" db="UniProtKB">
        <authorList>
            <consortium name="RefSeq"/>
        </authorList>
    </citation>
    <scope>IDENTIFICATION</scope>
    <source>
        <tissue evidence="8">Testes</tissue>
    </source>
</reference>
<feature type="domain" description="PCI" evidence="6">
    <location>
        <begin position="169"/>
        <end position="328"/>
    </location>
</feature>
<protein>
    <recommendedName>
        <fullName evidence="5">Eukaryotic translation initiation factor 3 subunit M</fullName>
        <shortName evidence="5">eIF3m</shortName>
    </recommendedName>
</protein>
<evidence type="ECO:0000256" key="1">
    <source>
        <dbReference type="ARBA" id="ARBA00008482"/>
    </source>
</evidence>
<dbReference type="PANTHER" id="PTHR15350:SF2">
    <property type="entry name" value="EUKARYOTIC TRANSLATION INITIATION FACTOR 3 SUBUNIT M"/>
    <property type="match status" value="1"/>
</dbReference>
<name>A0ABM0GW31_SACKO</name>
<keyword evidence="2 5" id="KW-0963">Cytoplasm</keyword>
<evidence type="ECO:0000256" key="4">
    <source>
        <dbReference type="ARBA" id="ARBA00022917"/>
    </source>
</evidence>
<comment type="similarity">
    <text evidence="1">Belongs to the CSN7/EIF3M family. CSN7 subfamily.</text>
</comment>
<dbReference type="Pfam" id="PF01399">
    <property type="entry name" value="PCI"/>
    <property type="match status" value="1"/>
</dbReference>
<comment type="function">
    <text evidence="5">Component of the eukaryotic translation initiation factor 3 (eIF-3) complex, which is involved in protein synthesis of a specialized repertoire of mRNAs and, together with other initiation factors, stimulates binding of mRNA and methionyl-tRNAi to the 40S ribosome. The eIF-3 complex specifically targets and initiates translation of a subset of mRNAs involved in cell proliferation.</text>
</comment>
<dbReference type="PANTHER" id="PTHR15350">
    <property type="entry name" value="COP9 SIGNALOSOME COMPLEX SUBUNIT 7/DENDRITIC CELL PROTEIN GA17"/>
    <property type="match status" value="1"/>
</dbReference>
<dbReference type="InterPro" id="IPR040750">
    <property type="entry name" value="eIF3m_C_helix"/>
</dbReference>
<feature type="non-terminal residue" evidence="8">
    <location>
        <position position="1"/>
    </location>
</feature>
<gene>
    <name evidence="8" type="primary">LOC100373681</name>
</gene>
<dbReference type="InterPro" id="IPR027528">
    <property type="entry name" value="eIF3m"/>
</dbReference>
<dbReference type="InterPro" id="IPR000717">
    <property type="entry name" value="PCI_dom"/>
</dbReference>
<comment type="subcellular location">
    <subcellularLocation>
        <location evidence="5">Cytoplasm</location>
    </subcellularLocation>
</comment>